<feature type="transmembrane region" description="Helical" evidence="1">
    <location>
        <begin position="91"/>
        <end position="115"/>
    </location>
</feature>
<keyword evidence="3" id="KW-1185">Reference proteome</keyword>
<dbReference type="OrthoDB" id="4422339at2"/>
<dbReference type="STRING" id="161895.CPHO_08250"/>
<proteinExistence type="predicted"/>
<accession>A0A1L7D492</accession>
<evidence type="ECO:0000313" key="3">
    <source>
        <dbReference type="Proteomes" id="UP000185491"/>
    </source>
</evidence>
<feature type="transmembrane region" description="Helical" evidence="1">
    <location>
        <begin position="20"/>
        <end position="41"/>
    </location>
</feature>
<dbReference type="EMBL" id="CP009249">
    <property type="protein sequence ID" value="APT92877.1"/>
    <property type="molecule type" value="Genomic_DNA"/>
</dbReference>
<dbReference type="RefSeq" id="WP_075734831.1">
    <property type="nucleotide sequence ID" value="NZ_CP009249.1"/>
</dbReference>
<keyword evidence="1" id="KW-0812">Transmembrane</keyword>
<feature type="transmembrane region" description="Helical" evidence="1">
    <location>
        <begin position="61"/>
        <end position="84"/>
    </location>
</feature>
<evidence type="ECO:0000256" key="1">
    <source>
        <dbReference type="SAM" id="Phobius"/>
    </source>
</evidence>
<sequence>MPIDHLPTRWQPRAYRLRRFLLSDSTALIILGTGIILKGLSYTPWGLGEPPAAGVHPAEHILPLDVWAIVWLMAGLFCLAAAFIPNALVDAIAVGLGIGLHCTWGLSFVAATLWADNPRGWVTGVSYITVVALAVWAIWRGKRGDVELREGMYDK</sequence>
<dbReference type="Proteomes" id="UP000185491">
    <property type="component" value="Chromosome"/>
</dbReference>
<dbReference type="AlphaFoldDB" id="A0A1L7D492"/>
<dbReference type="KEGG" id="cpho:CPHO_08250"/>
<keyword evidence="1" id="KW-1133">Transmembrane helix</keyword>
<protein>
    <submittedName>
        <fullName evidence="2">Uncharacterized protein</fullName>
    </submittedName>
</protein>
<gene>
    <name evidence="2" type="ORF">CPHO_08250</name>
</gene>
<organism evidence="2 3">
    <name type="scientific">Corynebacterium phocae</name>
    <dbReference type="NCBI Taxonomy" id="161895"/>
    <lineage>
        <taxon>Bacteria</taxon>
        <taxon>Bacillati</taxon>
        <taxon>Actinomycetota</taxon>
        <taxon>Actinomycetes</taxon>
        <taxon>Mycobacteriales</taxon>
        <taxon>Corynebacteriaceae</taxon>
        <taxon>Corynebacterium</taxon>
    </lineage>
</organism>
<keyword evidence="1" id="KW-0472">Membrane</keyword>
<feature type="transmembrane region" description="Helical" evidence="1">
    <location>
        <begin position="121"/>
        <end position="139"/>
    </location>
</feature>
<name>A0A1L7D492_9CORY</name>
<reference evidence="2 3" key="1">
    <citation type="submission" date="2014-08" db="EMBL/GenBank/DDBJ databases">
        <title>Complete genome sequence of Corynebacterium phocae M408/89/1(T)(=DSM 44612(T)), isolated from the common seal (Phoca vitulina).</title>
        <authorList>
            <person name="Ruckert C."/>
            <person name="Albersmeier A."/>
            <person name="Winkler A."/>
            <person name="Kalinowski J."/>
        </authorList>
    </citation>
    <scope>NUCLEOTIDE SEQUENCE [LARGE SCALE GENOMIC DNA]</scope>
    <source>
        <strain evidence="2 3">M408/89/1</strain>
    </source>
</reference>
<evidence type="ECO:0000313" key="2">
    <source>
        <dbReference type="EMBL" id="APT92877.1"/>
    </source>
</evidence>